<comment type="caution">
    <text evidence="6">The sequence shown here is derived from an EMBL/GenBank/DDBJ whole genome shotgun (WGS) entry which is preliminary data.</text>
</comment>
<dbReference type="SUPFAM" id="SSF52172">
    <property type="entry name" value="CheY-like"/>
    <property type="match status" value="1"/>
</dbReference>
<organism evidence="6 7">
    <name type="scientific">Fusibacter bizertensis</name>
    <dbReference type="NCBI Taxonomy" id="1488331"/>
    <lineage>
        <taxon>Bacteria</taxon>
        <taxon>Bacillati</taxon>
        <taxon>Bacillota</taxon>
        <taxon>Clostridia</taxon>
        <taxon>Eubacteriales</taxon>
        <taxon>Eubacteriales Family XII. Incertae Sedis</taxon>
        <taxon>Fusibacter</taxon>
    </lineage>
</organism>
<dbReference type="Proteomes" id="UP001158045">
    <property type="component" value="Unassembled WGS sequence"/>
</dbReference>
<dbReference type="InterPro" id="IPR001789">
    <property type="entry name" value="Sig_transdc_resp-reg_receiver"/>
</dbReference>
<protein>
    <recommendedName>
        <fullName evidence="1">Stage 0 sporulation protein A homolog</fullName>
    </recommendedName>
</protein>
<keyword evidence="2 4" id="KW-0597">Phosphoprotein</keyword>
<dbReference type="SMART" id="SM00448">
    <property type="entry name" value="REC"/>
    <property type="match status" value="1"/>
</dbReference>
<evidence type="ECO:0000313" key="7">
    <source>
        <dbReference type="Proteomes" id="UP001158045"/>
    </source>
</evidence>
<evidence type="ECO:0000313" key="6">
    <source>
        <dbReference type="EMBL" id="MDH8678843.1"/>
    </source>
</evidence>
<feature type="modified residue" description="4-aspartylphosphate" evidence="4">
    <location>
        <position position="56"/>
    </location>
</feature>
<accession>A0ABT6NEI4</accession>
<dbReference type="PROSITE" id="PS50110">
    <property type="entry name" value="RESPONSE_REGULATORY"/>
    <property type="match status" value="1"/>
</dbReference>
<dbReference type="PANTHER" id="PTHR43719:SF28">
    <property type="entry name" value="PEROXIDE STRESS-ACTIVATED HISTIDINE KINASE MAK1-RELATED"/>
    <property type="match status" value="1"/>
</dbReference>
<sequence length="131" mass="14773">MKKILIVEDDMVSRKFLNKFLKQYGECDMVVDGLEAIDAYLLSIEDEAPYDLICLDIMMPKIDGVKVLKAIRDLENENNMSSESRAKIIMTTALGDAQIVKTAFDFGCDAYASKPIDIEKFKEVLEKIGII</sequence>
<evidence type="ECO:0000256" key="4">
    <source>
        <dbReference type="PROSITE-ProRule" id="PRU00169"/>
    </source>
</evidence>
<keyword evidence="7" id="KW-1185">Reference proteome</keyword>
<dbReference type="PANTHER" id="PTHR43719">
    <property type="entry name" value="TWO-COMPONENT HISTIDINE KINASE"/>
    <property type="match status" value="1"/>
</dbReference>
<reference evidence="6 7" key="1">
    <citation type="submission" date="2023-04" db="EMBL/GenBank/DDBJ databases">
        <title>Fusibacter bizertensis strain WBS, isolated from littoral bottom sediments of the Arctic seas - biochemical and genomic analysis.</title>
        <authorList>
            <person name="Brioukhanov A.L."/>
        </authorList>
    </citation>
    <scope>NUCLEOTIDE SEQUENCE [LARGE SCALE GENOMIC DNA]</scope>
    <source>
        <strain evidence="6 7">WBS</strain>
    </source>
</reference>
<dbReference type="CDD" id="cd17546">
    <property type="entry name" value="REC_hyHK_CKI1_RcsC-like"/>
    <property type="match status" value="1"/>
</dbReference>
<dbReference type="EMBL" id="JARYZI010000007">
    <property type="protein sequence ID" value="MDH8678843.1"/>
    <property type="molecule type" value="Genomic_DNA"/>
</dbReference>
<dbReference type="RefSeq" id="WP_281094731.1">
    <property type="nucleotide sequence ID" value="NZ_JARYZI010000007.1"/>
</dbReference>
<evidence type="ECO:0000256" key="3">
    <source>
        <dbReference type="ARBA" id="ARBA00024867"/>
    </source>
</evidence>
<evidence type="ECO:0000256" key="1">
    <source>
        <dbReference type="ARBA" id="ARBA00018672"/>
    </source>
</evidence>
<gene>
    <name evidence="6" type="ORF">QE109_11825</name>
</gene>
<proteinExistence type="predicted"/>
<comment type="function">
    <text evidence="3">May play the central regulatory role in sporulation. It may be an element of the effector pathway responsible for the activation of sporulation genes in response to nutritional stress. Spo0A may act in concert with spo0H (a sigma factor) to control the expression of some genes that are critical to the sporulation process.</text>
</comment>
<dbReference type="InterPro" id="IPR050956">
    <property type="entry name" value="2C_system_His_kinase"/>
</dbReference>
<feature type="domain" description="Response regulatory" evidence="5">
    <location>
        <begin position="3"/>
        <end position="129"/>
    </location>
</feature>
<name>A0ABT6NEI4_9FIRM</name>
<dbReference type="Pfam" id="PF00072">
    <property type="entry name" value="Response_reg"/>
    <property type="match status" value="1"/>
</dbReference>
<evidence type="ECO:0000259" key="5">
    <source>
        <dbReference type="PROSITE" id="PS50110"/>
    </source>
</evidence>
<dbReference type="InterPro" id="IPR011006">
    <property type="entry name" value="CheY-like_superfamily"/>
</dbReference>
<evidence type="ECO:0000256" key="2">
    <source>
        <dbReference type="ARBA" id="ARBA00022553"/>
    </source>
</evidence>
<dbReference type="Gene3D" id="3.40.50.2300">
    <property type="match status" value="1"/>
</dbReference>